<keyword evidence="11" id="KW-0238">DNA-binding</keyword>
<evidence type="ECO:0000256" key="5">
    <source>
        <dbReference type="ARBA" id="ARBA00022723"/>
    </source>
</evidence>
<accession>A0A4S9L4B3</accession>
<dbReference type="PROSITE" id="PS00841">
    <property type="entry name" value="XPG_1"/>
    <property type="match status" value="1"/>
</dbReference>
<dbReference type="Gene3D" id="3.40.50.1010">
    <property type="entry name" value="5'-nuclease"/>
    <property type="match status" value="1"/>
</dbReference>
<dbReference type="InterPro" id="IPR037315">
    <property type="entry name" value="EXO1_H3TH"/>
</dbReference>
<dbReference type="InterPro" id="IPR019974">
    <property type="entry name" value="XPG_CS"/>
</dbReference>
<dbReference type="GO" id="GO:0046872">
    <property type="term" value="F:metal ion binding"/>
    <property type="evidence" value="ECO:0007669"/>
    <property type="project" value="UniProtKB-KW"/>
</dbReference>
<dbReference type="SMART" id="SM00279">
    <property type="entry name" value="HhH2"/>
    <property type="match status" value="1"/>
</dbReference>
<feature type="domain" description="XPG N-terminal" evidence="16">
    <location>
        <begin position="25"/>
        <end position="123"/>
    </location>
</feature>
<evidence type="ECO:0000256" key="4">
    <source>
        <dbReference type="ARBA" id="ARBA00022722"/>
    </source>
</evidence>
<evidence type="ECO:0000256" key="6">
    <source>
        <dbReference type="ARBA" id="ARBA00022763"/>
    </source>
</evidence>
<feature type="region of interest" description="Disordered" evidence="14">
    <location>
        <begin position="403"/>
        <end position="521"/>
    </location>
</feature>
<evidence type="ECO:0000256" key="1">
    <source>
        <dbReference type="ARBA" id="ARBA00001946"/>
    </source>
</evidence>
<evidence type="ECO:0000259" key="16">
    <source>
        <dbReference type="SMART" id="SM00485"/>
    </source>
</evidence>
<feature type="compositionally biased region" description="Polar residues" evidence="14">
    <location>
        <begin position="369"/>
        <end position="383"/>
    </location>
</feature>
<feature type="compositionally biased region" description="Acidic residues" evidence="14">
    <location>
        <begin position="686"/>
        <end position="696"/>
    </location>
</feature>
<dbReference type="Gene3D" id="1.10.150.20">
    <property type="entry name" value="5' to 3' exonuclease, C-terminal subdomain"/>
    <property type="match status" value="1"/>
</dbReference>
<keyword evidence="9" id="KW-0460">Magnesium</keyword>
<dbReference type="SMART" id="SM00484">
    <property type="entry name" value="XPGI"/>
    <property type="match status" value="1"/>
</dbReference>
<dbReference type="InterPro" id="IPR036279">
    <property type="entry name" value="5-3_exonuclease_C_sf"/>
</dbReference>
<dbReference type="InterPro" id="IPR006086">
    <property type="entry name" value="XPG-I_dom"/>
</dbReference>
<dbReference type="PANTHER" id="PTHR11081">
    <property type="entry name" value="FLAP ENDONUCLEASE FAMILY MEMBER"/>
    <property type="match status" value="1"/>
</dbReference>
<dbReference type="GO" id="GO:0005634">
    <property type="term" value="C:nucleus"/>
    <property type="evidence" value="ECO:0007669"/>
    <property type="project" value="UniProtKB-SubCell"/>
</dbReference>
<evidence type="ECO:0000313" key="18">
    <source>
        <dbReference type="Proteomes" id="UP000306584"/>
    </source>
</evidence>
<dbReference type="GO" id="GO:0017108">
    <property type="term" value="F:5'-flap endonuclease activity"/>
    <property type="evidence" value="ECO:0007669"/>
    <property type="project" value="TreeGrafter"/>
</dbReference>
<dbReference type="InterPro" id="IPR006084">
    <property type="entry name" value="XPG/Rad2"/>
</dbReference>
<evidence type="ECO:0000313" key="17">
    <source>
        <dbReference type="EMBL" id="THY23255.1"/>
    </source>
</evidence>
<dbReference type="AlphaFoldDB" id="A0A4S9L4B3"/>
<keyword evidence="4" id="KW-0540">Nuclease</keyword>
<dbReference type="InterPro" id="IPR044752">
    <property type="entry name" value="PIN-like_EXO1"/>
</dbReference>
<feature type="compositionally biased region" description="Polar residues" evidence="14">
    <location>
        <begin position="507"/>
        <end position="516"/>
    </location>
</feature>
<dbReference type="GO" id="GO:0003677">
    <property type="term" value="F:DNA binding"/>
    <property type="evidence" value="ECO:0007669"/>
    <property type="project" value="UniProtKB-KW"/>
</dbReference>
<feature type="region of interest" description="Disordered" evidence="14">
    <location>
        <begin position="629"/>
        <end position="715"/>
    </location>
</feature>
<keyword evidence="7" id="KW-0378">Hydrolase</keyword>
<gene>
    <name evidence="17" type="ORF">D6D01_06029</name>
</gene>
<evidence type="ECO:0000256" key="3">
    <source>
        <dbReference type="ARBA" id="ARBA00010563"/>
    </source>
</evidence>
<dbReference type="CDD" id="cd09857">
    <property type="entry name" value="PIN_EXO1"/>
    <property type="match status" value="1"/>
</dbReference>
<comment type="subcellular location">
    <subcellularLocation>
        <location evidence="2">Nucleus</location>
    </subcellularLocation>
</comment>
<dbReference type="SUPFAM" id="SSF47807">
    <property type="entry name" value="5' to 3' exonuclease, C-terminal subdomain"/>
    <property type="match status" value="1"/>
</dbReference>
<evidence type="ECO:0000256" key="10">
    <source>
        <dbReference type="ARBA" id="ARBA00022881"/>
    </source>
</evidence>
<dbReference type="GO" id="GO:0006281">
    <property type="term" value="P:DNA repair"/>
    <property type="evidence" value="ECO:0007669"/>
    <property type="project" value="UniProtKB-KW"/>
</dbReference>
<dbReference type="InterPro" id="IPR006085">
    <property type="entry name" value="XPG_DNA_repair_N"/>
</dbReference>
<evidence type="ECO:0000256" key="14">
    <source>
        <dbReference type="SAM" id="MobiDB-lite"/>
    </source>
</evidence>
<protein>
    <submittedName>
        <fullName evidence="17">PIN domain-like protein</fullName>
    </submittedName>
</protein>
<keyword evidence="12" id="KW-0234">DNA repair</keyword>
<comment type="cofactor">
    <cofactor evidence="1">
        <name>Mg(2+)</name>
        <dbReference type="ChEBI" id="CHEBI:18420"/>
    </cofactor>
</comment>
<dbReference type="CDD" id="cd09908">
    <property type="entry name" value="H3TH_EXO1"/>
    <property type="match status" value="1"/>
</dbReference>
<evidence type="ECO:0000256" key="7">
    <source>
        <dbReference type="ARBA" id="ARBA00022801"/>
    </source>
</evidence>
<evidence type="ECO:0000256" key="11">
    <source>
        <dbReference type="ARBA" id="ARBA00023125"/>
    </source>
</evidence>
<dbReference type="InterPro" id="IPR008918">
    <property type="entry name" value="HhH2"/>
</dbReference>
<dbReference type="PANTHER" id="PTHR11081:SF65">
    <property type="entry name" value="DNA DAMAGE-INDUCIBLE PROTEIN DIN7-RELATED"/>
    <property type="match status" value="1"/>
</dbReference>
<dbReference type="Pfam" id="PF00752">
    <property type="entry name" value="XPG_N"/>
    <property type="match status" value="1"/>
</dbReference>
<keyword evidence="13" id="KW-0539">Nucleus</keyword>
<evidence type="ECO:0000256" key="12">
    <source>
        <dbReference type="ARBA" id="ARBA00023204"/>
    </source>
</evidence>
<keyword evidence="8" id="KW-0269">Exonuclease</keyword>
<dbReference type="PRINTS" id="PR00853">
    <property type="entry name" value="XPGRADSUPER"/>
</dbReference>
<organism evidence="17 18">
    <name type="scientific">Aureobasidium pullulans</name>
    <name type="common">Black yeast</name>
    <name type="synonym">Pullularia pullulans</name>
    <dbReference type="NCBI Taxonomy" id="5580"/>
    <lineage>
        <taxon>Eukaryota</taxon>
        <taxon>Fungi</taxon>
        <taxon>Dikarya</taxon>
        <taxon>Ascomycota</taxon>
        <taxon>Pezizomycotina</taxon>
        <taxon>Dothideomycetes</taxon>
        <taxon>Dothideomycetidae</taxon>
        <taxon>Dothideales</taxon>
        <taxon>Saccotheciaceae</taxon>
        <taxon>Aureobasidium</taxon>
    </lineage>
</organism>
<dbReference type="PROSITE" id="PS00842">
    <property type="entry name" value="XPG_2"/>
    <property type="match status" value="1"/>
</dbReference>
<feature type="domain" description="XPG-I" evidence="15">
    <location>
        <begin position="162"/>
        <end position="232"/>
    </location>
</feature>
<dbReference type="InterPro" id="IPR029060">
    <property type="entry name" value="PIN-like_dom_sf"/>
</dbReference>
<dbReference type="SUPFAM" id="SSF88723">
    <property type="entry name" value="PIN domain-like"/>
    <property type="match status" value="1"/>
</dbReference>
<dbReference type="SMART" id="SM00485">
    <property type="entry name" value="XPGN"/>
    <property type="match status" value="1"/>
</dbReference>
<proteinExistence type="inferred from homology"/>
<name>A0A4S9L4B3_AURPU</name>
<dbReference type="EMBL" id="QZBD01000244">
    <property type="protein sequence ID" value="THY23255.1"/>
    <property type="molecule type" value="Genomic_DNA"/>
</dbReference>
<feature type="compositionally biased region" description="Polar residues" evidence="14">
    <location>
        <begin position="410"/>
        <end position="428"/>
    </location>
</feature>
<comment type="caution">
    <text evidence="17">The sequence shown here is derived from an EMBL/GenBank/DDBJ whole genome shotgun (WGS) entry which is preliminary data.</text>
</comment>
<keyword evidence="10" id="KW-0267">Excision nuclease</keyword>
<comment type="similarity">
    <text evidence="3">Belongs to the XPG/RAD2 endonuclease family. EXO1 subfamily.</text>
</comment>
<feature type="region of interest" description="Disordered" evidence="14">
    <location>
        <begin position="354"/>
        <end position="385"/>
    </location>
</feature>
<feature type="compositionally biased region" description="Polar residues" evidence="14">
    <location>
        <begin position="654"/>
        <end position="678"/>
    </location>
</feature>
<evidence type="ECO:0000256" key="9">
    <source>
        <dbReference type="ARBA" id="ARBA00022842"/>
    </source>
</evidence>
<evidence type="ECO:0000256" key="2">
    <source>
        <dbReference type="ARBA" id="ARBA00004123"/>
    </source>
</evidence>
<evidence type="ECO:0000259" key="15">
    <source>
        <dbReference type="SMART" id="SM00484"/>
    </source>
</evidence>
<keyword evidence="5" id="KW-0479">Metal-binding</keyword>
<evidence type="ECO:0000256" key="8">
    <source>
        <dbReference type="ARBA" id="ARBA00022839"/>
    </source>
</evidence>
<dbReference type="GO" id="GO:0035312">
    <property type="term" value="F:5'-3' DNA exonuclease activity"/>
    <property type="evidence" value="ECO:0007669"/>
    <property type="project" value="InterPro"/>
</dbReference>
<dbReference type="Proteomes" id="UP000306584">
    <property type="component" value="Unassembled WGS sequence"/>
</dbReference>
<dbReference type="Pfam" id="PF00867">
    <property type="entry name" value="XPG_I"/>
    <property type="match status" value="1"/>
</dbReference>
<keyword evidence="6" id="KW-0227">DNA damage</keyword>
<dbReference type="FunFam" id="3.40.50.1010:FF:000002">
    <property type="entry name" value="Exonuclease 1, putative"/>
    <property type="match status" value="1"/>
</dbReference>
<reference evidence="17 18" key="1">
    <citation type="submission" date="2018-10" db="EMBL/GenBank/DDBJ databases">
        <title>Fifty Aureobasidium pullulans genomes reveal a recombining polyextremotolerant generalist.</title>
        <authorList>
            <person name="Gostincar C."/>
            <person name="Turk M."/>
            <person name="Zajc J."/>
            <person name="Gunde-Cimerman N."/>
        </authorList>
    </citation>
    <scope>NUCLEOTIDE SEQUENCE [LARGE SCALE GENOMIC DNA]</scope>
    <source>
        <strain evidence="17 18">EXF-6604</strain>
    </source>
</reference>
<evidence type="ECO:0000256" key="13">
    <source>
        <dbReference type="ARBA" id="ARBA00023242"/>
    </source>
</evidence>
<dbReference type="FunFam" id="1.10.150.20:FF:000011">
    <property type="entry name" value="exonuclease 1"/>
    <property type="match status" value="1"/>
</dbReference>
<sequence>MSRPSVLAGYGHLGHHPVSSTGAAMGIQGLLPLLKSIHKPCSLKHFSGQTLAVDAYGWLHRGTIACAIDLAQGKPTRKWLDFVMHRVRMLQHFNVTPYLVFDGDYLPSKSGTEFDRAARRRESKIKGLEFLRLGKGAQAQAELQKSIDVTPEMARQLIDELKRLNLPYLVAPYEADSQMVYLERRGLVHGIVSEDSDLLVFGARCLLTKLDQYGECIMINRDDFTACRDISLVGWSDADFRLMAILNGCDYLAGIEKMGLKTAHRMIRKHKTLDRIIRSAQFEGKIKVPPGYLDAFARAEATFLYQWVYCPQSRGLVNFSEPASEIDLAQFPCIGKHVEASIATAVAVGDLHPHTKQPLCPSRLPRNPFQPNSNSRNRAQVLQTPDLKKHKSIDSFFKPQRTPLAELDPNSFTPSPSQQCLLQRSPASWSAEPTRRPSLRSRTASAVQAPPQALRSFTDVLQPRPNSPKRQRLCSDGFYTPPVSTPAERVESGTSKFFKPGKARKSPTPQKANSSTSKDEFNLWSDDSVEQAMNSLPETALSGAARPSRKLSIFEDTKTQAPYIVKDETPFTSGLASEMQSLRTRFSYQSTAANDDDATVSSSTLKDSKRKRSVTEDIVLCSSPVRELNSSKVPQCEDTSDDINEADWLAAESQPLSRGSGANTQSSGGSKPHFSQGSEDLLVPDSEGEEEDEEEQGTSRRPSFPLNLERFAFAG</sequence>